<dbReference type="EMBL" id="JAQPOK010000066">
    <property type="protein sequence ID" value="MDJ1178767.1"/>
    <property type="molecule type" value="Genomic_DNA"/>
</dbReference>
<proteinExistence type="predicted"/>
<evidence type="ECO:0000313" key="1">
    <source>
        <dbReference type="EMBL" id="MDJ1178767.1"/>
    </source>
</evidence>
<dbReference type="RefSeq" id="WP_283762079.1">
    <property type="nucleotide sequence ID" value="NZ_JAQPOK010000066.1"/>
</dbReference>
<comment type="caution">
    <text evidence="1">The sequence shown here is derived from an EMBL/GenBank/DDBJ whole genome shotgun (WGS) entry which is preliminary data.</text>
</comment>
<gene>
    <name evidence="1" type="ORF">PJF56_07825</name>
</gene>
<organism evidence="1 2">
    <name type="scientific">Roseofilum halophilum BLCC-M91</name>
    <dbReference type="NCBI Taxonomy" id="3022259"/>
    <lineage>
        <taxon>Bacteria</taxon>
        <taxon>Bacillati</taxon>
        <taxon>Cyanobacteriota</taxon>
        <taxon>Cyanophyceae</taxon>
        <taxon>Desertifilales</taxon>
        <taxon>Desertifilaceae</taxon>
        <taxon>Roseofilum</taxon>
        <taxon>Roseofilum halophilum</taxon>
    </lineage>
</organism>
<dbReference type="Proteomes" id="UP001231370">
    <property type="component" value="Unassembled WGS sequence"/>
</dbReference>
<evidence type="ECO:0000313" key="2">
    <source>
        <dbReference type="Proteomes" id="UP001231370"/>
    </source>
</evidence>
<name>A0ABT7BHW0_9CYAN</name>
<sequence>MSTDQDQPITVEYHDLVAYPPGSEPTEQYQWLHFQCENPLQIGNDGTIRCEKCKIQESALTWYIRDETHLSENAPEVKRLDMPSVTSFGGQIASIAGAKWLREFLSRFTEEE</sequence>
<accession>A0ABT7BHW0</accession>
<keyword evidence="2" id="KW-1185">Reference proteome</keyword>
<protein>
    <submittedName>
        <fullName evidence="1">Uncharacterized protein</fullName>
    </submittedName>
</protein>
<reference evidence="1 2" key="1">
    <citation type="submission" date="2023-01" db="EMBL/GenBank/DDBJ databases">
        <title>Novel diversity within Roseofilum (Cyanobacteria; Desertifilaceae) from marine benthic mats with descriptions of four novel species.</title>
        <authorList>
            <person name="Wang Y."/>
            <person name="Berthold D.E."/>
            <person name="Hu J."/>
            <person name="Lefler F.W."/>
            <person name="Laughinghouse H.D. IV."/>
        </authorList>
    </citation>
    <scope>NUCLEOTIDE SEQUENCE [LARGE SCALE GENOMIC DNA]</scope>
    <source>
        <strain evidence="1 2">BLCC-M91</strain>
    </source>
</reference>